<feature type="signal peptide" evidence="2">
    <location>
        <begin position="1"/>
        <end position="33"/>
    </location>
</feature>
<evidence type="ECO:0000313" key="4">
    <source>
        <dbReference type="EMBL" id="NBA10643.1"/>
    </source>
</evidence>
<dbReference type="Proteomes" id="UP000719917">
    <property type="component" value="Unassembled WGS sequence"/>
</dbReference>
<evidence type="ECO:0000313" key="5">
    <source>
        <dbReference type="Proteomes" id="UP000719917"/>
    </source>
</evidence>
<gene>
    <name evidence="4" type="ORF">GTU77_00155</name>
</gene>
<comment type="caution">
    <text evidence="4">The sequence shown here is derived from an EMBL/GenBank/DDBJ whole genome shotgun (WGS) entry which is preliminary data.</text>
</comment>
<keyword evidence="1" id="KW-0812">Transmembrane</keyword>
<accession>A0AAJ2YX96</accession>
<feature type="domain" description="SpaA-like prealbumin fold" evidence="3">
    <location>
        <begin position="872"/>
        <end position="962"/>
    </location>
</feature>
<feature type="transmembrane region" description="Helical" evidence="1">
    <location>
        <begin position="1175"/>
        <end position="1196"/>
    </location>
</feature>
<dbReference type="EMBL" id="JAAAMQ010000001">
    <property type="protein sequence ID" value="NBA10643.1"/>
    <property type="molecule type" value="Genomic_DNA"/>
</dbReference>
<keyword evidence="1" id="KW-0472">Membrane</keyword>
<name>A0AAJ2YX96_WEICO</name>
<protein>
    <recommendedName>
        <fullName evidence="3">SpaA-like prealbumin fold domain-containing protein</fullName>
    </recommendedName>
</protein>
<reference evidence="4" key="1">
    <citation type="submission" date="2020-01" db="EMBL/GenBank/DDBJ databases">
        <title>First Reported Case and Whole Genome of Weissella confusa in an Equid.</title>
        <authorList>
            <person name="Little S.V."/>
            <person name="Lawhon S.D."/>
        </authorList>
    </citation>
    <scope>NUCLEOTIDE SEQUENCE</scope>
    <source>
        <strain evidence="4">718955</strain>
    </source>
</reference>
<keyword evidence="1" id="KW-1133">Transmembrane helix</keyword>
<dbReference type="InterPro" id="IPR041033">
    <property type="entry name" value="SpaA_PFL_dom_1"/>
</dbReference>
<sequence length="1202" mass="131411">MTKSGGFSIKKRHRKLGALIGLAALAVPFAANLGTLGDAIHAVAGPQNVYESKLLNVKLETSQDKAKTTWDLEFDRSDMSVSEQTVKFKLDLEKAGLTDAEIAIKDGDKLGEPLDMREGIVDAVLKTQSTHLILTAISSNEDKHDIALPITELGLYNEENGENLLPADNRSVDLTMAFEQVAEITKESSSETVTEAVAKEEKKSEKVSEVKEEKQAGKEVKVAPIPSDSDGLLPYTGTASNPVQILNTQLTQTVPLTDIQSVYIDTDARTTAQANGNTNPNNFQIWANTNSVAYHVNGDTSVNYSQDVNIYRKFDETAGKIDAGNPNPDPTYVRSHYHSQYEAVAGGGSANESAYMMEFHDSTKMAGKVFTIVYDNVGEYINANGDRVTMGATMSIGNIKPVTQQHNQIGQQMFIDIPNNLYSGLLYQGIDSLDIQLQFYEVTPSASGSTFTRLINVSSAVGASMTFASLNNFGNGSGGFLWTETGSTQINSSTYAESVDKVATFGAEPTLADRNTAVAGKDSQGRTVMKQDSNGKWFSQGHGNYTNDNYSYPNWRDKIGDTTFPLGALSYPIAGKQFTFRFYTGTGNTWQTMTLASINPLQLDAPRKMVTDDQLETTDPNAMNYNNAVGQLNSANGNADVQAAIAEARSSFPAYDPNSGEYKSYADYVAARETAVNAAITKVTEEKNIQYGNMFGNNLATKNTQTIGDVIYFNYDYWVMQPTYRIGTDSIAKPTELVMTDTLDAGVTLRHNDASNMTTFTPSDIVVYNTNGSAFTYGTDYTVKLESVKGSDDKQHQKITVEFTTTGRDHMDFDGNNLAWNLNVHVPATEVLENKQEKIWYNTANVMTGINDPEGIDTNRVNVHLLPLHDNDLVLHKIDDLGNQVNRATFELKQTYKMTGWSNDEPVFEKLDTPVEVTGTSSANGSTWTFNDLQIGKYELTETGVPGGYTNDNGVIHFTVTEHLQGDGKTYIHTMSGDSDADKAALIGLQQLDGDQWTASIKNPRVPTQFKLNKVDSDNDPLAGAKFEYALQTDAVAYAENPSLPNPWVEMTEGANGVHTIAADAKLEFNKTYVVRETKSPDGYAMKDDFYFIVVPQNTYTDPAFDYADILNNLNGTSANTNAPVNFLQVNEGGSYLKWLPAVEDDSTDPDTWVGNFVVANDAKSIFPRVGGTGIQAYIGAGLIVMLIAGGAAWYIKRRQNQ</sequence>
<evidence type="ECO:0000256" key="2">
    <source>
        <dbReference type="SAM" id="SignalP"/>
    </source>
</evidence>
<dbReference type="Gene3D" id="2.60.40.10">
    <property type="entry name" value="Immunoglobulins"/>
    <property type="match status" value="2"/>
</dbReference>
<organism evidence="4 5">
    <name type="scientific">Weissella confusa</name>
    <name type="common">Lactobacillus confusus</name>
    <dbReference type="NCBI Taxonomy" id="1583"/>
    <lineage>
        <taxon>Bacteria</taxon>
        <taxon>Bacillati</taxon>
        <taxon>Bacillota</taxon>
        <taxon>Bacilli</taxon>
        <taxon>Lactobacillales</taxon>
        <taxon>Lactobacillaceae</taxon>
        <taxon>Weissella</taxon>
    </lineage>
</organism>
<keyword evidence="2" id="KW-0732">Signal</keyword>
<dbReference type="AlphaFoldDB" id="A0AAJ2YX96"/>
<proteinExistence type="predicted"/>
<dbReference type="Pfam" id="PF17802">
    <property type="entry name" value="SpaA"/>
    <property type="match status" value="2"/>
</dbReference>
<evidence type="ECO:0000256" key="1">
    <source>
        <dbReference type="SAM" id="Phobius"/>
    </source>
</evidence>
<dbReference type="RefSeq" id="WP_135797120.1">
    <property type="nucleotide sequence ID" value="NZ_CP027565.1"/>
</dbReference>
<feature type="chain" id="PRO_5042556920" description="SpaA-like prealbumin fold domain-containing protein" evidence="2">
    <location>
        <begin position="34"/>
        <end position="1202"/>
    </location>
</feature>
<evidence type="ECO:0000259" key="3">
    <source>
        <dbReference type="Pfam" id="PF17802"/>
    </source>
</evidence>
<feature type="domain" description="SpaA-like prealbumin fold" evidence="3">
    <location>
        <begin position="1009"/>
        <end position="1099"/>
    </location>
</feature>
<dbReference type="InterPro" id="IPR013783">
    <property type="entry name" value="Ig-like_fold"/>
</dbReference>